<comment type="caution">
    <text evidence="1">The sequence shown here is derived from an EMBL/GenBank/DDBJ whole genome shotgun (WGS) entry which is preliminary data.</text>
</comment>
<proteinExistence type="predicted"/>
<evidence type="ECO:0000313" key="1">
    <source>
        <dbReference type="EMBL" id="KAJ3561801.1"/>
    </source>
</evidence>
<dbReference type="EMBL" id="JANIEX010000951">
    <property type="protein sequence ID" value="KAJ3561801.1"/>
    <property type="molecule type" value="Genomic_DNA"/>
</dbReference>
<dbReference type="Proteomes" id="UP001213000">
    <property type="component" value="Unassembled WGS sequence"/>
</dbReference>
<gene>
    <name evidence="1" type="ORF">NP233_g9976</name>
</gene>
<name>A0AAD5VQ20_9AGAR</name>
<protein>
    <submittedName>
        <fullName evidence="1">Uncharacterized protein</fullName>
    </submittedName>
</protein>
<organism evidence="1 2">
    <name type="scientific">Leucocoprinus birnbaumii</name>
    <dbReference type="NCBI Taxonomy" id="56174"/>
    <lineage>
        <taxon>Eukaryota</taxon>
        <taxon>Fungi</taxon>
        <taxon>Dikarya</taxon>
        <taxon>Basidiomycota</taxon>
        <taxon>Agaricomycotina</taxon>
        <taxon>Agaricomycetes</taxon>
        <taxon>Agaricomycetidae</taxon>
        <taxon>Agaricales</taxon>
        <taxon>Agaricineae</taxon>
        <taxon>Agaricaceae</taxon>
        <taxon>Leucocoprinus</taxon>
    </lineage>
</organism>
<sequence length="378" mass="42969">MAVQDTPAEIWSKIFELSCTDGGQTGRSLALVSHYIHAVSKPYQYQSIALVGPHAIEHFGKTIANDPQRRRVKYLFVSTFKPDPAVLDCILGGPLHTHKLLPRRSPLHQCTNSEYNNNQLQTKSNYAISADMYRILDLIAPTILNLHVLMDFYRGEIFFSTPFAVLEELSIQGPFHDHEDCNDEFCDTLYPPIPSLKRLYLTDVFTCVKDRTYLAIRHYAPYLTHLKIQCAEGYIESGRTFLRQLMPLGVGSSGEAENVDLYGHSSFGKPVAARGSIREDEDEDNQAKRPRFPDTLQRILFHPGPAQSRGRCAASYMVQIMRQTALRELEKCALEDPRIKLFDESPWMWPYSREYGYVEGKKQWLDGISGGVGGWEDS</sequence>
<accession>A0AAD5VQ20</accession>
<reference evidence="1" key="1">
    <citation type="submission" date="2022-07" db="EMBL/GenBank/DDBJ databases">
        <title>Genome Sequence of Leucocoprinus birnbaumii.</title>
        <authorList>
            <person name="Buettner E."/>
        </authorList>
    </citation>
    <scope>NUCLEOTIDE SEQUENCE</scope>
    <source>
        <strain evidence="1">VT141</strain>
    </source>
</reference>
<keyword evidence="2" id="KW-1185">Reference proteome</keyword>
<dbReference type="AlphaFoldDB" id="A0AAD5VQ20"/>
<evidence type="ECO:0000313" key="2">
    <source>
        <dbReference type="Proteomes" id="UP001213000"/>
    </source>
</evidence>